<name>A4SWI7_POLAQ</name>
<evidence type="ECO:0000313" key="2">
    <source>
        <dbReference type="Proteomes" id="UP000000231"/>
    </source>
</evidence>
<sequence length="119" mass="12770">MTVSQQRIEVTLAGQKITLATSAEHEPLLRAACVLVDEQIQLAIGGGNRSIERASMMAALKIAGDLITLQKKQPQSSASTNVSPDEVVRLKAEIRALEEQVDTLMQTLSLPGSPRPIVP</sequence>
<organism evidence="1 2">
    <name type="scientific">Polynucleobacter asymbioticus (strain DSM 18221 / CIP 109841 / QLW-P1DMWA-1)</name>
    <name type="common">Polynucleobacter necessarius subsp. asymbioticus</name>
    <dbReference type="NCBI Taxonomy" id="312153"/>
    <lineage>
        <taxon>Bacteria</taxon>
        <taxon>Pseudomonadati</taxon>
        <taxon>Pseudomonadota</taxon>
        <taxon>Betaproteobacteria</taxon>
        <taxon>Burkholderiales</taxon>
        <taxon>Burkholderiaceae</taxon>
        <taxon>Polynucleobacter</taxon>
    </lineage>
</organism>
<dbReference type="InterPro" id="IPR053712">
    <property type="entry name" value="Bac_CellDiv_Activator"/>
</dbReference>
<dbReference type="eggNOG" id="ENOG5033YDR">
    <property type="taxonomic scope" value="Bacteria"/>
</dbReference>
<dbReference type="Proteomes" id="UP000000231">
    <property type="component" value="Chromosome"/>
</dbReference>
<keyword evidence="2" id="KW-1185">Reference proteome</keyword>
<dbReference type="AlphaFoldDB" id="A4SWI7"/>
<protein>
    <recommendedName>
        <fullName evidence="3">Cell division protein ZapA</fullName>
    </recommendedName>
</protein>
<dbReference type="Pfam" id="PF05164">
    <property type="entry name" value="ZapA"/>
    <property type="match status" value="1"/>
</dbReference>
<dbReference type="KEGG" id="pnu:Pnuc_0633"/>
<reference evidence="1 2" key="1">
    <citation type="journal article" date="2012" name="Stand. Genomic Sci.">
        <title>Complete genome sequence of Polynucleobacter necessarius subsp. asymbioticus type strain (QLW-P1DMWA-1(T)).</title>
        <authorList>
            <person name="Meincke L."/>
            <person name="Copeland A."/>
            <person name="Lapidus A."/>
            <person name="Lucas S."/>
            <person name="Berry K.W."/>
            <person name="Del Rio T.G."/>
            <person name="Hammon N."/>
            <person name="Dalin E."/>
            <person name="Tice H."/>
            <person name="Pitluck S."/>
            <person name="Richardson P."/>
            <person name="Bruce D."/>
            <person name="Goodwin L."/>
            <person name="Han C."/>
            <person name="Tapia R."/>
            <person name="Detter J.C."/>
            <person name="Schmutz J."/>
            <person name="Brettin T."/>
            <person name="Larimer F."/>
            <person name="Land M."/>
            <person name="Hauser L."/>
            <person name="Kyrpides N.C."/>
            <person name="Ivanova N."/>
            <person name="Goker M."/>
            <person name="Woyke T."/>
            <person name="Wu Q.L."/>
            <person name="Pockl M."/>
            <person name="Hahn M.W."/>
            <person name="Klenk H.P."/>
        </authorList>
    </citation>
    <scope>NUCLEOTIDE SEQUENCE [LARGE SCALE GENOMIC DNA]</scope>
    <source>
        <strain evidence="2">DSM 18221 / CIP 109841 / QLW-P1DMWA-1</strain>
    </source>
</reference>
<dbReference type="Gene3D" id="6.10.250.790">
    <property type="match status" value="1"/>
</dbReference>
<dbReference type="HOGENOM" id="CLU_2059224_0_0_4"/>
<accession>A4SWI7</accession>
<gene>
    <name evidence="1" type="ordered locus">Pnuc_0633</name>
</gene>
<evidence type="ECO:0000313" key="1">
    <source>
        <dbReference type="EMBL" id="ABP33851.1"/>
    </source>
</evidence>
<evidence type="ECO:0008006" key="3">
    <source>
        <dbReference type="Google" id="ProtNLM"/>
    </source>
</evidence>
<proteinExistence type="predicted"/>
<dbReference type="SUPFAM" id="SSF102829">
    <property type="entry name" value="Cell division protein ZapA-like"/>
    <property type="match status" value="1"/>
</dbReference>
<dbReference type="EMBL" id="CP000655">
    <property type="protein sequence ID" value="ABP33851.1"/>
    <property type="molecule type" value="Genomic_DNA"/>
</dbReference>
<dbReference type="InterPro" id="IPR036192">
    <property type="entry name" value="Cell_div_ZapA-like_sf"/>
</dbReference>
<dbReference type="InterPro" id="IPR007838">
    <property type="entry name" value="Cell_div_ZapA-like"/>
</dbReference>